<dbReference type="SUPFAM" id="SSF56672">
    <property type="entry name" value="DNA/RNA polymerases"/>
    <property type="match status" value="1"/>
</dbReference>
<feature type="domain" description="Reverse transcriptase" evidence="1">
    <location>
        <begin position="1"/>
        <end position="270"/>
    </location>
</feature>
<protein>
    <submittedName>
        <fullName evidence="2">Reverse transcriptase (RNA-dependent DNA polymerase)</fullName>
    </submittedName>
</protein>
<reference evidence="2 3" key="1">
    <citation type="submission" date="2016-10" db="EMBL/GenBank/DDBJ databases">
        <authorList>
            <person name="de Groot N.N."/>
        </authorList>
    </citation>
    <scope>NUCLEOTIDE SEQUENCE [LARGE SCALE GENOMIC DNA]</scope>
    <source>
        <strain evidence="2 3">DSM 44778</strain>
    </source>
</reference>
<keyword evidence="2" id="KW-0548">Nucleotidyltransferase</keyword>
<evidence type="ECO:0000259" key="1">
    <source>
        <dbReference type="PROSITE" id="PS50878"/>
    </source>
</evidence>
<keyword evidence="2" id="KW-0695">RNA-directed DNA polymerase</keyword>
<dbReference type="RefSeq" id="WP_093227967.1">
    <property type="nucleotide sequence ID" value="NZ_FORR01000002.1"/>
</dbReference>
<dbReference type="STRING" id="46223.SAMN05421852_102170"/>
<dbReference type="PROSITE" id="PS50878">
    <property type="entry name" value="RT_POL"/>
    <property type="match status" value="1"/>
</dbReference>
<gene>
    <name evidence="2" type="ORF">SAMN05421852_102170</name>
</gene>
<dbReference type="GO" id="GO:0003964">
    <property type="term" value="F:RNA-directed DNA polymerase activity"/>
    <property type="evidence" value="ECO:0007669"/>
    <property type="project" value="UniProtKB-KW"/>
</dbReference>
<dbReference type="InterPro" id="IPR000477">
    <property type="entry name" value="RT_dom"/>
</dbReference>
<keyword evidence="2" id="KW-0808">Transferase</keyword>
<dbReference type="CDD" id="cd01646">
    <property type="entry name" value="RT_Bac_retron_I"/>
    <property type="match status" value="1"/>
</dbReference>
<keyword evidence="3" id="KW-1185">Reference proteome</keyword>
<dbReference type="Proteomes" id="UP000199545">
    <property type="component" value="Unassembled WGS sequence"/>
</dbReference>
<dbReference type="OrthoDB" id="9780724at2"/>
<proteinExistence type="predicted"/>
<evidence type="ECO:0000313" key="2">
    <source>
        <dbReference type="EMBL" id="SFI83565.1"/>
    </source>
</evidence>
<accession>A0A1I3LGM4</accession>
<evidence type="ECO:0000313" key="3">
    <source>
        <dbReference type="Proteomes" id="UP000199545"/>
    </source>
</evidence>
<dbReference type="AlphaFoldDB" id="A0A1I3LGM4"/>
<organism evidence="2 3">
    <name type="scientific">Thermoflavimicrobium dichotomicum</name>
    <dbReference type="NCBI Taxonomy" id="46223"/>
    <lineage>
        <taxon>Bacteria</taxon>
        <taxon>Bacillati</taxon>
        <taxon>Bacillota</taxon>
        <taxon>Bacilli</taxon>
        <taxon>Bacillales</taxon>
        <taxon>Thermoactinomycetaceae</taxon>
        <taxon>Thermoflavimicrobium</taxon>
    </lineage>
</organism>
<dbReference type="InterPro" id="IPR043502">
    <property type="entry name" value="DNA/RNA_pol_sf"/>
</dbReference>
<dbReference type="EMBL" id="FORR01000002">
    <property type="protein sequence ID" value="SFI83565.1"/>
    <property type="molecule type" value="Genomic_DNA"/>
</dbReference>
<name>A0A1I3LGM4_9BACL</name>
<dbReference type="Pfam" id="PF00078">
    <property type="entry name" value="RVT_1"/>
    <property type="match status" value="1"/>
</dbReference>
<sequence length="504" mass="58729">MDLFERLMRWGYFPRELPPVFSTETLAGCLSKISLKFTVKPSKSITFSVPKQKHYRRTVSIPHPLHQLLLAKEISNHWSTLSAFFQRSNLSLSYPVIDSSDQRAVERAENFQSVQEKRFIRSTASRVVLFTDISRFYSTIYTHVIPWALHTKEIGKKKRRDRQLLGNRLDFCVRNTQEGQTLGIPIGPDTSLVIAEVIACAIDERLQEKMPELCGLRYVDDFYLYFDSMGQAEKALTMIQELLAEYELEINPHKTQIVYLPEMIFEPWKLELDLYQVRSDSVQSQRMDLFNLFHKAIAWYQKVKKPAIMKYALKKSVPTHMHPANWEIYESWLLRTLLDEPGVYPVVTHLFSYFRRRKMPLDLDRICQTLIQSITGHLRYNHDYEVAWALWLAKCLGIQLPSPIGQSLSSIKNSMVALLSLDLFHSGLLSGVEKTYWEQMVKQNGSFGEEWLLSYEAVKKEWISGELDHPFFQELAKHQVHFYNEWAQMSPVAMAHATTIGYES</sequence>